<comment type="catalytic activity">
    <reaction evidence="14">
        <text>[GlcNAc-(1-&gt;4)-Mur2Ac(oyl-L-Ala-gamma-D-Glu-L-Lys-D-Ala-D-Ala)](n)-di-trans,octa-cis-undecaprenyl diphosphate + beta-D-GlcNAc-(1-&gt;4)-Mur2Ac(oyl-L-Ala-gamma-D-Glu-L-Lys-D-Ala-D-Ala)-di-trans,octa-cis-undecaprenyl diphosphate = [GlcNAc-(1-&gt;4)-Mur2Ac(oyl-L-Ala-gamma-D-Glu-L-Lys-D-Ala-D-Ala)](n+1)-di-trans,octa-cis-undecaprenyl diphosphate + di-trans,octa-cis-undecaprenyl diphosphate + H(+)</text>
        <dbReference type="Rhea" id="RHEA:23708"/>
        <dbReference type="Rhea" id="RHEA-COMP:9602"/>
        <dbReference type="Rhea" id="RHEA-COMP:9603"/>
        <dbReference type="ChEBI" id="CHEBI:15378"/>
        <dbReference type="ChEBI" id="CHEBI:58405"/>
        <dbReference type="ChEBI" id="CHEBI:60033"/>
        <dbReference type="ChEBI" id="CHEBI:78435"/>
        <dbReference type="EC" id="2.4.99.28"/>
    </reaction>
</comment>
<protein>
    <submittedName>
        <fullName evidence="19">Penicillin-binding protein 1A</fullName>
    </submittedName>
</protein>
<evidence type="ECO:0000256" key="3">
    <source>
        <dbReference type="ARBA" id="ARBA00007739"/>
    </source>
</evidence>
<dbReference type="GO" id="GO:0008360">
    <property type="term" value="P:regulation of cell shape"/>
    <property type="evidence" value="ECO:0007669"/>
    <property type="project" value="UniProtKB-KW"/>
</dbReference>
<organism evidence="19 20">
    <name type="scientific">Methylobrevis albus</name>
    <dbReference type="NCBI Taxonomy" id="2793297"/>
    <lineage>
        <taxon>Bacteria</taxon>
        <taxon>Pseudomonadati</taxon>
        <taxon>Pseudomonadota</taxon>
        <taxon>Alphaproteobacteria</taxon>
        <taxon>Hyphomicrobiales</taxon>
        <taxon>Pleomorphomonadaceae</taxon>
        <taxon>Methylobrevis</taxon>
    </lineage>
</organism>
<feature type="compositionally biased region" description="Basic and acidic residues" evidence="15">
    <location>
        <begin position="13"/>
        <end position="22"/>
    </location>
</feature>
<dbReference type="SUPFAM" id="SSF56601">
    <property type="entry name" value="beta-lactamase/transpeptidase-like"/>
    <property type="match status" value="1"/>
</dbReference>
<dbReference type="AlphaFoldDB" id="A0A931MZ82"/>
<feature type="domain" description="Penicillin-binding protein transpeptidase" evidence="17">
    <location>
        <begin position="377"/>
        <end position="608"/>
    </location>
</feature>
<name>A0A931MZ82_9HYPH</name>
<evidence type="ECO:0000256" key="4">
    <source>
        <dbReference type="ARBA" id="ARBA00022645"/>
    </source>
</evidence>
<evidence type="ECO:0000259" key="18">
    <source>
        <dbReference type="Pfam" id="PF00912"/>
    </source>
</evidence>
<dbReference type="Pfam" id="PF00912">
    <property type="entry name" value="Transgly"/>
    <property type="match status" value="1"/>
</dbReference>
<dbReference type="Gene3D" id="3.40.710.10">
    <property type="entry name" value="DD-peptidase/beta-lactamase superfamily"/>
    <property type="match status" value="1"/>
</dbReference>
<evidence type="ECO:0000256" key="2">
    <source>
        <dbReference type="ARBA" id="ARBA00007090"/>
    </source>
</evidence>
<evidence type="ECO:0000256" key="7">
    <source>
        <dbReference type="ARBA" id="ARBA00022679"/>
    </source>
</evidence>
<dbReference type="InterPro" id="IPR001264">
    <property type="entry name" value="Glyco_trans_51"/>
</dbReference>
<evidence type="ECO:0000256" key="15">
    <source>
        <dbReference type="SAM" id="MobiDB-lite"/>
    </source>
</evidence>
<dbReference type="GO" id="GO:0009002">
    <property type="term" value="F:serine-type D-Ala-D-Ala carboxypeptidase activity"/>
    <property type="evidence" value="ECO:0007669"/>
    <property type="project" value="UniProtKB-EC"/>
</dbReference>
<dbReference type="InterPro" id="IPR050396">
    <property type="entry name" value="Glycosyltr_51/Transpeptidase"/>
</dbReference>
<dbReference type="GO" id="GO:0009252">
    <property type="term" value="P:peptidoglycan biosynthetic process"/>
    <property type="evidence" value="ECO:0007669"/>
    <property type="project" value="UniProtKB-KW"/>
</dbReference>
<feature type="compositionally biased region" description="Low complexity" evidence="15">
    <location>
        <begin position="670"/>
        <end position="686"/>
    </location>
</feature>
<sequence length="713" mass="75802">MAGRGAAPRRSARAAERKEPRFDTPAPELRADAEMRAEPRRAPRGPAKAPAAPPPRRRGGLFRFLRGTIYWGMVLGIWGVIVGLGVLGYYAAHLPATSEWSVPKRPPNVEILDADGRLIANRGDTGGEAIRLEQLPPYLPQAVIAIEDRRFYSHFGIDPLGLARAVVVNLTAGDVVQGGSTLTQQLAKNLFLEPDRTIGRKMQEVVLALWLEWNYGKDEILEMYLNRVYLGAGAYGVDGAARRYFGKPATEVNVSEAATLAGLLRAPSRYAPTRNPELAARRAETVLAVMAQEGYISAREAETAVSDPARVVSDHVARAENYVADWVMDLLPGYVGAIRTDLVVETTVDVGMQDAAEAALKQTLAEEGTKQGISQGALVAIDGDGAVRALVGGRDYGQSQFNRAVSARRQPGSAFKPFVFLAALERGWSPDSVMVDEPITIRGWQPKNYTKDFLGPVSLTTALAKSINTVAARLAAEVGPANVTRTARRLGIVSKLHDSPSIALGTAEVTPLEITAAYVPFSNGGFGVIPYVVSRILDADGKVLFQRNGDGPGRVASPEAIGAMNRMLQATIETGTGRKAMLDGRPAGGKTGTSQEFRDAWFIGYTTGLTAGVWMGNDDGKPTDKVTGGSVPAIAWKRFMTAATAGRAVQPLPGTWLGAPAVLAAPPAVAMPQSAPPRDAAPAGRPTGIFSDSSAAQGPTDEERGLLDRLFGG</sequence>
<evidence type="ECO:0000256" key="16">
    <source>
        <dbReference type="SAM" id="Phobius"/>
    </source>
</evidence>
<feature type="domain" description="Glycosyl transferase family 51" evidence="18">
    <location>
        <begin position="119"/>
        <end position="290"/>
    </location>
</feature>
<dbReference type="InterPro" id="IPR036950">
    <property type="entry name" value="PBP_transglycosylase"/>
</dbReference>
<dbReference type="InterPro" id="IPR023346">
    <property type="entry name" value="Lysozyme-like_dom_sf"/>
</dbReference>
<dbReference type="GO" id="GO:0006508">
    <property type="term" value="P:proteolysis"/>
    <property type="evidence" value="ECO:0007669"/>
    <property type="project" value="UniProtKB-KW"/>
</dbReference>
<dbReference type="GO" id="GO:0071555">
    <property type="term" value="P:cell wall organization"/>
    <property type="evidence" value="ECO:0007669"/>
    <property type="project" value="UniProtKB-KW"/>
</dbReference>
<feature type="region of interest" description="Disordered" evidence="15">
    <location>
        <begin position="1"/>
        <end position="55"/>
    </location>
</feature>
<dbReference type="FunFam" id="1.10.3810.10:FF:000001">
    <property type="entry name" value="Penicillin-binding protein 1A"/>
    <property type="match status" value="1"/>
</dbReference>
<evidence type="ECO:0000259" key="17">
    <source>
        <dbReference type="Pfam" id="PF00905"/>
    </source>
</evidence>
<evidence type="ECO:0000256" key="6">
    <source>
        <dbReference type="ARBA" id="ARBA00022676"/>
    </source>
</evidence>
<dbReference type="Proteomes" id="UP000631694">
    <property type="component" value="Unassembled WGS sequence"/>
</dbReference>
<evidence type="ECO:0000313" key="20">
    <source>
        <dbReference type="Proteomes" id="UP000631694"/>
    </source>
</evidence>
<keyword evidence="8" id="KW-0378">Hydrolase</keyword>
<keyword evidence="20" id="KW-1185">Reference proteome</keyword>
<keyword evidence="7" id="KW-0808">Transferase</keyword>
<feature type="region of interest" description="Disordered" evidence="15">
    <location>
        <begin position="670"/>
        <end position="713"/>
    </location>
</feature>
<comment type="catalytic activity">
    <reaction evidence="13">
        <text>Preferential cleavage: (Ac)2-L-Lys-D-Ala-|-D-Ala. Also transpeptidation of peptidyl-alanyl moieties that are N-acyl substituents of D-alanine.</text>
        <dbReference type="EC" id="3.4.16.4"/>
    </reaction>
</comment>
<keyword evidence="5" id="KW-0645">Protease</keyword>
<feature type="transmembrane region" description="Helical" evidence="16">
    <location>
        <begin position="68"/>
        <end position="92"/>
    </location>
</feature>
<evidence type="ECO:0000256" key="10">
    <source>
        <dbReference type="ARBA" id="ARBA00022984"/>
    </source>
</evidence>
<keyword evidence="11" id="KW-0511">Multifunctional enzyme</keyword>
<keyword evidence="10" id="KW-0573">Peptidoglycan synthesis</keyword>
<evidence type="ECO:0000256" key="5">
    <source>
        <dbReference type="ARBA" id="ARBA00022670"/>
    </source>
</evidence>
<keyword evidence="6" id="KW-0328">Glycosyltransferase</keyword>
<keyword evidence="4" id="KW-0121">Carboxypeptidase</keyword>
<keyword evidence="16" id="KW-1133">Transmembrane helix</keyword>
<gene>
    <name evidence="19" type="ORF">I5731_08000</name>
</gene>
<evidence type="ECO:0000256" key="14">
    <source>
        <dbReference type="ARBA" id="ARBA00049902"/>
    </source>
</evidence>
<evidence type="ECO:0000256" key="1">
    <source>
        <dbReference type="ARBA" id="ARBA00004752"/>
    </source>
</evidence>
<reference evidence="19" key="1">
    <citation type="submission" date="2020-12" db="EMBL/GenBank/DDBJ databases">
        <title>Methylobrevis albus sp. nov., isolated from fresh water lack sediment.</title>
        <authorList>
            <person name="Zou Q."/>
        </authorList>
    </citation>
    <scope>NUCLEOTIDE SEQUENCE</scope>
    <source>
        <strain evidence="19">L22</strain>
    </source>
</reference>
<dbReference type="Gene3D" id="1.10.3810.10">
    <property type="entry name" value="Biosynthetic peptidoglycan transglycosylase-like"/>
    <property type="match status" value="1"/>
</dbReference>
<comment type="similarity">
    <text evidence="2">In the C-terminal section; belongs to the transpeptidase family.</text>
</comment>
<keyword evidence="16" id="KW-0812">Transmembrane</keyword>
<evidence type="ECO:0000256" key="11">
    <source>
        <dbReference type="ARBA" id="ARBA00023268"/>
    </source>
</evidence>
<dbReference type="EMBL" id="JADZLT010000049">
    <property type="protein sequence ID" value="MBH0237759.1"/>
    <property type="molecule type" value="Genomic_DNA"/>
</dbReference>
<evidence type="ECO:0000313" key="19">
    <source>
        <dbReference type="EMBL" id="MBH0237759.1"/>
    </source>
</evidence>
<evidence type="ECO:0000256" key="13">
    <source>
        <dbReference type="ARBA" id="ARBA00034000"/>
    </source>
</evidence>
<dbReference type="InterPro" id="IPR012338">
    <property type="entry name" value="Beta-lactam/transpept-like"/>
</dbReference>
<comment type="caution">
    <text evidence="19">The sequence shown here is derived from an EMBL/GenBank/DDBJ whole genome shotgun (WGS) entry which is preliminary data.</text>
</comment>
<dbReference type="NCBIfam" id="TIGR02074">
    <property type="entry name" value="PBP_1a_fam"/>
    <property type="match status" value="1"/>
</dbReference>
<feature type="compositionally biased region" description="Basic and acidic residues" evidence="15">
    <location>
        <begin position="29"/>
        <end position="41"/>
    </location>
</feature>
<comment type="similarity">
    <text evidence="3">In the N-terminal section; belongs to the glycosyltransferase 51 family.</text>
</comment>
<dbReference type="GO" id="GO:0030288">
    <property type="term" value="C:outer membrane-bounded periplasmic space"/>
    <property type="evidence" value="ECO:0007669"/>
    <property type="project" value="TreeGrafter"/>
</dbReference>
<dbReference type="Pfam" id="PF00905">
    <property type="entry name" value="Transpeptidase"/>
    <property type="match status" value="1"/>
</dbReference>
<dbReference type="SUPFAM" id="SSF53955">
    <property type="entry name" value="Lysozyme-like"/>
    <property type="match status" value="1"/>
</dbReference>
<dbReference type="InterPro" id="IPR001460">
    <property type="entry name" value="PCN-bd_Tpept"/>
</dbReference>
<proteinExistence type="inferred from homology"/>
<dbReference type="GO" id="GO:0008955">
    <property type="term" value="F:peptidoglycan glycosyltransferase activity"/>
    <property type="evidence" value="ECO:0007669"/>
    <property type="project" value="UniProtKB-EC"/>
</dbReference>
<dbReference type="PANTHER" id="PTHR32282:SF33">
    <property type="entry name" value="PEPTIDOGLYCAN GLYCOSYLTRANSFERASE"/>
    <property type="match status" value="1"/>
</dbReference>
<accession>A0A931MZ82</accession>
<keyword evidence="12" id="KW-0961">Cell wall biogenesis/degradation</keyword>
<evidence type="ECO:0000256" key="12">
    <source>
        <dbReference type="ARBA" id="ARBA00023316"/>
    </source>
</evidence>
<keyword evidence="16" id="KW-0472">Membrane</keyword>
<evidence type="ECO:0000256" key="8">
    <source>
        <dbReference type="ARBA" id="ARBA00022801"/>
    </source>
</evidence>
<dbReference type="PANTHER" id="PTHR32282">
    <property type="entry name" value="BINDING PROTEIN TRANSPEPTIDASE, PUTATIVE-RELATED"/>
    <property type="match status" value="1"/>
</dbReference>
<dbReference type="GO" id="GO:0008658">
    <property type="term" value="F:penicillin binding"/>
    <property type="evidence" value="ECO:0007669"/>
    <property type="project" value="InterPro"/>
</dbReference>
<evidence type="ECO:0000256" key="9">
    <source>
        <dbReference type="ARBA" id="ARBA00022960"/>
    </source>
</evidence>
<comment type="pathway">
    <text evidence="1">Cell wall biogenesis; peptidoglycan biosynthesis.</text>
</comment>
<keyword evidence="9" id="KW-0133">Cell shape</keyword>